<feature type="transmembrane region" description="Helical" evidence="8">
    <location>
        <begin position="343"/>
        <end position="363"/>
    </location>
</feature>
<evidence type="ECO:0000256" key="5">
    <source>
        <dbReference type="ARBA" id="ARBA00022692"/>
    </source>
</evidence>
<comment type="subcellular location">
    <subcellularLocation>
        <location evidence="2 8">Cell membrane</location>
        <topology evidence="2 8">Multi-pass membrane protein</topology>
    </subcellularLocation>
</comment>
<reference evidence="9" key="2">
    <citation type="submission" date="2021-01" db="EMBL/GenBank/DDBJ databases">
        <authorList>
            <person name="Schikora-Tamarit M.A."/>
        </authorList>
    </citation>
    <scope>NUCLEOTIDE SEQUENCE</scope>
    <source>
        <strain evidence="9">CBS6075</strain>
    </source>
</reference>
<feature type="transmembrane region" description="Helical" evidence="8">
    <location>
        <begin position="196"/>
        <end position="222"/>
    </location>
</feature>
<keyword evidence="10" id="KW-1185">Reference proteome</keyword>
<comment type="caution">
    <text evidence="9">The sequence shown here is derived from an EMBL/GenBank/DDBJ whole genome shotgun (WGS) entry which is preliminary data.</text>
</comment>
<keyword evidence="6 8" id="KW-1133">Transmembrane helix</keyword>
<feature type="transmembrane region" description="Helical" evidence="8">
    <location>
        <begin position="126"/>
        <end position="147"/>
    </location>
</feature>
<dbReference type="AlphaFoldDB" id="A0A9P8T026"/>
<evidence type="ECO:0000256" key="2">
    <source>
        <dbReference type="ARBA" id="ARBA00004651"/>
    </source>
</evidence>
<dbReference type="GeneID" id="70239340"/>
<name>A0A9P8T026_9ASCO</name>
<feature type="transmembrane region" description="Helical" evidence="8">
    <location>
        <begin position="301"/>
        <end position="322"/>
    </location>
</feature>
<comment type="similarity">
    <text evidence="3 8">Belongs to the CTL (choline transporter-like) family.</text>
</comment>
<dbReference type="GO" id="GO:0022857">
    <property type="term" value="F:transmembrane transporter activity"/>
    <property type="evidence" value="ECO:0007669"/>
    <property type="project" value="UniProtKB-UniRule"/>
</dbReference>
<feature type="transmembrane region" description="Helical" evidence="8">
    <location>
        <begin position="97"/>
        <end position="120"/>
    </location>
</feature>
<dbReference type="OrthoDB" id="44736at2759"/>
<feature type="transmembrane region" description="Helical" evidence="8">
    <location>
        <begin position="242"/>
        <end position="262"/>
    </location>
</feature>
<evidence type="ECO:0000313" key="10">
    <source>
        <dbReference type="Proteomes" id="UP000769157"/>
    </source>
</evidence>
<dbReference type="PANTHER" id="PTHR12385:SF4">
    <property type="entry name" value="PROTEIN PNS1"/>
    <property type="match status" value="1"/>
</dbReference>
<evidence type="ECO:0000256" key="4">
    <source>
        <dbReference type="ARBA" id="ARBA00015388"/>
    </source>
</evidence>
<feature type="transmembrane region" description="Helical" evidence="8">
    <location>
        <begin position="55"/>
        <end position="76"/>
    </location>
</feature>
<keyword evidence="5 8" id="KW-0812">Transmembrane</keyword>
<evidence type="ECO:0000256" key="1">
    <source>
        <dbReference type="ARBA" id="ARBA00002957"/>
    </source>
</evidence>
<feature type="transmembrane region" description="Helical" evidence="8">
    <location>
        <begin position="154"/>
        <end position="171"/>
    </location>
</feature>
<organism evidence="9 10">
    <name type="scientific">Ogataea philodendri</name>
    <dbReference type="NCBI Taxonomy" id="1378263"/>
    <lineage>
        <taxon>Eukaryota</taxon>
        <taxon>Fungi</taxon>
        <taxon>Dikarya</taxon>
        <taxon>Ascomycota</taxon>
        <taxon>Saccharomycotina</taxon>
        <taxon>Pichiomycetes</taxon>
        <taxon>Pichiales</taxon>
        <taxon>Pichiaceae</taxon>
        <taxon>Ogataea</taxon>
    </lineage>
</organism>
<dbReference type="RefSeq" id="XP_046057882.1">
    <property type="nucleotide sequence ID" value="XM_046208765.1"/>
</dbReference>
<proteinExistence type="inferred from homology"/>
<sequence>MSYSRLPPPSYSAFPEEPPEYEYTFEKPKEPVESEKFEESFEIAAPKYNDKPFTALFLATVGLFLLLAFKSINSILSNKSIGVQEIVISKSSSFSAIVPLLFTVFTIPIVSSMAMLYFVWAMPVLFVVLGYFMLPITAFGLSITLVLYGKPGPAVFLALGGLFQLWYLFRIRRNISFTGLVFRIIIETMFQYPSTILVSCISSLLSGIVGLTYLILASIIAFDRLKRDDANCPHDSDGNDVCVSNTTLAINLFTLFTGYFVFEVIENLTHVTISGIYGSWYFFHASAVKPLNPAWGSFKRAITYSFGSICFGSLIVSVTRTIRAAITMMKEKVQDRQFNRDEGEGNGAIMCALICIFSIFEWIADQAEFWIKWFNKFAYSYLALYGKDYLSSARDTYELLRFRGLLVLVTDCLVESTITLCSILIALLSGGIFYFIYEGTQLFQEMSPAALTFCFILQLLLGLFITKVTLNSVNSGFITFLIALSINPEVFEQTYHDYYVKLTNFYPEISHTLKTPFPETV</sequence>
<gene>
    <name evidence="9" type="ORF">OGAPHI_007376</name>
</gene>
<dbReference type="EMBL" id="JAEUBE010000511">
    <property type="protein sequence ID" value="KAH3660171.1"/>
    <property type="molecule type" value="Genomic_DNA"/>
</dbReference>
<feature type="transmembrane region" description="Helical" evidence="8">
    <location>
        <begin position="405"/>
        <end position="437"/>
    </location>
</feature>
<dbReference type="Pfam" id="PF04515">
    <property type="entry name" value="Choline_transpo"/>
    <property type="match status" value="1"/>
</dbReference>
<evidence type="ECO:0000256" key="8">
    <source>
        <dbReference type="RuleBase" id="RU368066"/>
    </source>
</evidence>
<comment type="function">
    <text evidence="1 8">Probably involved in transport through the plasma membrane.</text>
</comment>
<evidence type="ECO:0000313" key="9">
    <source>
        <dbReference type="EMBL" id="KAH3660171.1"/>
    </source>
</evidence>
<protein>
    <recommendedName>
        <fullName evidence="4 8">Protein PNS1</fullName>
    </recommendedName>
</protein>
<reference evidence="9" key="1">
    <citation type="journal article" date="2021" name="Open Biol.">
        <title>Shared evolutionary footprints suggest mitochondrial oxidative damage underlies multiple complex I losses in fungi.</title>
        <authorList>
            <person name="Schikora-Tamarit M.A."/>
            <person name="Marcet-Houben M."/>
            <person name="Nosek J."/>
            <person name="Gabaldon T."/>
        </authorList>
    </citation>
    <scope>NUCLEOTIDE SEQUENCE</scope>
    <source>
        <strain evidence="9">CBS6075</strain>
    </source>
</reference>
<dbReference type="Proteomes" id="UP000769157">
    <property type="component" value="Unassembled WGS sequence"/>
</dbReference>
<feature type="transmembrane region" description="Helical" evidence="8">
    <location>
        <begin position="449"/>
        <end position="470"/>
    </location>
</feature>
<accession>A0A9P8T026</accession>
<dbReference type="GO" id="GO:0005886">
    <property type="term" value="C:plasma membrane"/>
    <property type="evidence" value="ECO:0007669"/>
    <property type="project" value="UniProtKB-SubCell"/>
</dbReference>
<keyword evidence="7 8" id="KW-0472">Membrane</keyword>
<dbReference type="InterPro" id="IPR007603">
    <property type="entry name" value="Choline_transptr-like"/>
</dbReference>
<evidence type="ECO:0000256" key="6">
    <source>
        <dbReference type="ARBA" id="ARBA00022989"/>
    </source>
</evidence>
<evidence type="ECO:0000256" key="3">
    <source>
        <dbReference type="ARBA" id="ARBA00007168"/>
    </source>
</evidence>
<dbReference type="PANTHER" id="PTHR12385">
    <property type="entry name" value="CHOLINE TRANSPORTER-LIKE (SLC FAMILY 44)"/>
    <property type="match status" value="1"/>
</dbReference>
<evidence type="ECO:0000256" key="7">
    <source>
        <dbReference type="ARBA" id="ARBA00023136"/>
    </source>
</evidence>